<dbReference type="OrthoDB" id="4456959at2759"/>
<dbReference type="GO" id="GO:0003700">
    <property type="term" value="F:DNA-binding transcription factor activity"/>
    <property type="evidence" value="ECO:0007669"/>
    <property type="project" value="InterPro"/>
</dbReference>
<protein>
    <recommendedName>
        <fullName evidence="6">Xylanolytic transcriptional activator regulatory domain-containing protein</fullName>
    </recommendedName>
</protein>
<dbReference type="Pfam" id="PF04082">
    <property type="entry name" value="Fungal_trans"/>
    <property type="match status" value="1"/>
</dbReference>
<dbReference type="GO" id="GO:0006351">
    <property type="term" value="P:DNA-templated transcription"/>
    <property type="evidence" value="ECO:0007669"/>
    <property type="project" value="InterPro"/>
</dbReference>
<dbReference type="InterPro" id="IPR007219">
    <property type="entry name" value="XnlR_reg_dom"/>
</dbReference>
<evidence type="ECO:0000256" key="2">
    <source>
        <dbReference type="ARBA" id="ARBA00022723"/>
    </source>
</evidence>
<proteinExistence type="predicted"/>
<keyword evidence="2" id="KW-0479">Metal-binding</keyword>
<dbReference type="SMART" id="SM00906">
    <property type="entry name" value="Fungal_trans"/>
    <property type="match status" value="1"/>
</dbReference>
<keyword evidence="3" id="KW-0238">DNA-binding</keyword>
<feature type="region of interest" description="Disordered" evidence="5">
    <location>
        <begin position="73"/>
        <end position="102"/>
    </location>
</feature>
<dbReference type="EMBL" id="MLYV02001290">
    <property type="protein sequence ID" value="PSR71225.1"/>
    <property type="molecule type" value="Genomic_DNA"/>
</dbReference>
<dbReference type="Proteomes" id="UP000186601">
    <property type="component" value="Unassembled WGS sequence"/>
</dbReference>
<feature type="compositionally biased region" description="Polar residues" evidence="5">
    <location>
        <begin position="73"/>
        <end position="83"/>
    </location>
</feature>
<dbReference type="STRING" id="98765.A0A2R6NFR3"/>
<evidence type="ECO:0000313" key="7">
    <source>
        <dbReference type="EMBL" id="PSR71225.1"/>
    </source>
</evidence>
<keyword evidence="8" id="KW-1185">Reference proteome</keyword>
<reference evidence="7 8" key="1">
    <citation type="submission" date="2018-02" db="EMBL/GenBank/DDBJ databases">
        <title>Genome sequence of the basidiomycete white-rot fungus Phlebia centrifuga.</title>
        <authorList>
            <person name="Granchi Z."/>
            <person name="Peng M."/>
            <person name="de Vries R.P."/>
            <person name="Hilden K."/>
            <person name="Makela M.R."/>
            <person name="Grigoriev I."/>
            <person name="Riley R."/>
        </authorList>
    </citation>
    <scope>NUCLEOTIDE SEQUENCE [LARGE SCALE GENOMIC DNA]</scope>
    <source>
        <strain evidence="7 8">FBCC195</strain>
    </source>
</reference>
<dbReference type="GO" id="GO:0005634">
    <property type="term" value="C:nucleus"/>
    <property type="evidence" value="ECO:0007669"/>
    <property type="project" value="UniProtKB-SubCell"/>
</dbReference>
<keyword evidence="4" id="KW-0539">Nucleus</keyword>
<evidence type="ECO:0000256" key="4">
    <source>
        <dbReference type="ARBA" id="ARBA00023242"/>
    </source>
</evidence>
<evidence type="ECO:0000256" key="3">
    <source>
        <dbReference type="ARBA" id="ARBA00023125"/>
    </source>
</evidence>
<dbReference type="CDD" id="cd12148">
    <property type="entry name" value="fungal_TF_MHR"/>
    <property type="match status" value="1"/>
</dbReference>
<dbReference type="PANTHER" id="PTHR46910:SF3">
    <property type="entry name" value="HALOTOLERANCE PROTEIN 9-RELATED"/>
    <property type="match status" value="1"/>
</dbReference>
<dbReference type="GO" id="GO:0003677">
    <property type="term" value="F:DNA binding"/>
    <property type="evidence" value="ECO:0007669"/>
    <property type="project" value="UniProtKB-KW"/>
</dbReference>
<comment type="caution">
    <text evidence="7">The sequence shown here is derived from an EMBL/GenBank/DDBJ whole genome shotgun (WGS) entry which is preliminary data.</text>
</comment>
<sequence>MDEAMEESALLISSDFENDETNEHPGVGTSQSHYNDTFTYAIPPSLFSPSLYTKNPIFANGQHPYINARTRSLSTTTEPLSGMSSPTSPADDDADIDSSDDEVSARKALKHLSLDPTNISSRRYFGKSSSVAALGKVLNMKCEYAREGGLPKVKRVTGSDIYALGTGSMVADTFREREKLLPCNCPKFCMAHPWATPLLPSQPLMFPPADLIPTLVSHYFEFYNGYIPILHRPLFLQSLEAKRHLHDDDFGSVLLLVCALGARFCDDPRVLWREGDKEQGKDGSDDEMEVDDAGWHSAGWRWFIQVRLLRRAMVPPPGLFDLQIACLSAIYLRGSSTPEASRTVTGVGLRLAQDVGAHRKKTYSNMPLIEEELLKRAFWVLVWMDWSISCALGRPTGVHYEDFDLELPIECDDEYWIHSDPSLAFRQPPTKPSTVAFFNCALRLNQIQAFAMRTIYSTSKSKTLLGFVGPQWEERIVAELDSALNKWFDGIHIILNLSS</sequence>
<name>A0A2R6NFR3_9APHY</name>
<dbReference type="AlphaFoldDB" id="A0A2R6NFR3"/>
<feature type="compositionally biased region" description="Acidic residues" evidence="5">
    <location>
        <begin position="90"/>
        <end position="102"/>
    </location>
</feature>
<evidence type="ECO:0000256" key="5">
    <source>
        <dbReference type="SAM" id="MobiDB-lite"/>
    </source>
</evidence>
<gene>
    <name evidence="7" type="ORF">PHLCEN_2v12879</name>
</gene>
<organism evidence="7 8">
    <name type="scientific">Hermanssonia centrifuga</name>
    <dbReference type="NCBI Taxonomy" id="98765"/>
    <lineage>
        <taxon>Eukaryota</taxon>
        <taxon>Fungi</taxon>
        <taxon>Dikarya</taxon>
        <taxon>Basidiomycota</taxon>
        <taxon>Agaricomycotina</taxon>
        <taxon>Agaricomycetes</taxon>
        <taxon>Polyporales</taxon>
        <taxon>Meruliaceae</taxon>
        <taxon>Hermanssonia</taxon>
    </lineage>
</organism>
<evidence type="ECO:0000259" key="6">
    <source>
        <dbReference type="SMART" id="SM00906"/>
    </source>
</evidence>
<accession>A0A2R6NFR3</accession>
<feature type="domain" description="Xylanolytic transcriptional activator regulatory" evidence="6">
    <location>
        <begin position="341"/>
        <end position="414"/>
    </location>
</feature>
<dbReference type="GO" id="GO:0008270">
    <property type="term" value="F:zinc ion binding"/>
    <property type="evidence" value="ECO:0007669"/>
    <property type="project" value="InterPro"/>
</dbReference>
<feature type="region of interest" description="Disordered" evidence="5">
    <location>
        <begin position="1"/>
        <end position="34"/>
    </location>
</feature>
<evidence type="ECO:0000313" key="8">
    <source>
        <dbReference type="Proteomes" id="UP000186601"/>
    </source>
</evidence>
<evidence type="ECO:0000256" key="1">
    <source>
        <dbReference type="ARBA" id="ARBA00004123"/>
    </source>
</evidence>
<comment type="subcellular location">
    <subcellularLocation>
        <location evidence="1">Nucleus</location>
    </subcellularLocation>
</comment>
<dbReference type="InterPro" id="IPR050987">
    <property type="entry name" value="AtrR-like"/>
</dbReference>
<dbReference type="PANTHER" id="PTHR46910">
    <property type="entry name" value="TRANSCRIPTION FACTOR PDR1"/>
    <property type="match status" value="1"/>
</dbReference>